<dbReference type="eggNOG" id="ENOG502SZGB">
    <property type="taxonomic scope" value="Eukaryota"/>
</dbReference>
<dbReference type="AlphaFoldDB" id="J4CDE0"/>
<dbReference type="VEuPathDB" id="PiroplasmaDB:TOT_030000238"/>
<evidence type="ECO:0000313" key="1">
    <source>
        <dbReference type="EMBL" id="BAM40977.1"/>
    </source>
</evidence>
<evidence type="ECO:0000313" key="2">
    <source>
        <dbReference type="Proteomes" id="UP000003786"/>
    </source>
</evidence>
<protein>
    <submittedName>
        <fullName evidence="1">Uncharacterized protein</fullName>
    </submittedName>
</protein>
<dbReference type="KEGG" id="tot:TOT_030000238"/>
<dbReference type="Proteomes" id="UP000003786">
    <property type="component" value="Chromosome 3"/>
</dbReference>
<organism evidence="1 2">
    <name type="scientific">Theileria orientalis strain Shintoku</name>
    <dbReference type="NCBI Taxonomy" id="869250"/>
    <lineage>
        <taxon>Eukaryota</taxon>
        <taxon>Sar</taxon>
        <taxon>Alveolata</taxon>
        <taxon>Apicomplexa</taxon>
        <taxon>Aconoidasida</taxon>
        <taxon>Piroplasmida</taxon>
        <taxon>Theileriidae</taxon>
        <taxon>Theileria</taxon>
    </lineage>
</organism>
<sequence length="146" mass="16866">MNVYRYFKLYMFLKLVAFNSGKRVTRNHRNSKGGVISFLETKNPIITAMDIISGANDGRKEQNFGGGNLGAYYNFMYPDNSDYPWACVCNTNDFNLWKKKQQPYVRCWNQEDLSLQDIQANCDPTSVTNYDNIKLGFISPLITKDF</sequence>
<proteinExistence type="predicted"/>
<accession>J4CDE0</accession>
<name>J4CDE0_THEOR</name>
<reference evidence="1 2" key="1">
    <citation type="journal article" date="2012" name="MBio">
        <title>Comparative genome analysis of three eukaryotic parasites with differing abilities to transform leukocytes reveals key mediators of Theileria-induced leukocyte transformation.</title>
        <authorList>
            <person name="Hayashida K."/>
            <person name="Hara Y."/>
            <person name="Abe T."/>
            <person name="Yamasaki C."/>
            <person name="Toyoda A."/>
            <person name="Kosuge T."/>
            <person name="Suzuki Y."/>
            <person name="Sato Y."/>
            <person name="Kawashima S."/>
            <person name="Katayama T."/>
            <person name="Wakaguri H."/>
            <person name="Inoue N."/>
            <person name="Homma K."/>
            <person name="Tada-Umezaki M."/>
            <person name="Yagi Y."/>
            <person name="Fujii Y."/>
            <person name="Habara T."/>
            <person name="Kanehisa M."/>
            <person name="Watanabe H."/>
            <person name="Ito K."/>
            <person name="Gojobori T."/>
            <person name="Sugawara H."/>
            <person name="Imanishi T."/>
            <person name="Weir W."/>
            <person name="Gardner M."/>
            <person name="Pain A."/>
            <person name="Shiels B."/>
            <person name="Hattori M."/>
            <person name="Nene V."/>
            <person name="Sugimoto C."/>
        </authorList>
    </citation>
    <scope>NUCLEOTIDE SEQUENCE [LARGE SCALE GENOMIC DNA]</scope>
    <source>
        <strain evidence="1 2">Shintoku</strain>
    </source>
</reference>
<dbReference type="OMA" id="DPRNMAN"/>
<keyword evidence="2" id="KW-1185">Reference proteome</keyword>
<dbReference type="RefSeq" id="XP_009691278.1">
    <property type="nucleotide sequence ID" value="XM_009692983.1"/>
</dbReference>
<dbReference type="EMBL" id="AP011948">
    <property type="protein sequence ID" value="BAM40977.1"/>
    <property type="molecule type" value="Genomic_DNA"/>
</dbReference>
<dbReference type="GeneID" id="20715431"/>
<gene>
    <name evidence="1" type="ORF">TOT_030000238</name>
</gene>
<dbReference type="OrthoDB" id="359044at2759"/>